<evidence type="ECO:0000256" key="1">
    <source>
        <dbReference type="SAM" id="SignalP"/>
    </source>
</evidence>
<keyword evidence="1" id="KW-0732">Signal</keyword>
<organism evidence="2 3">
    <name type="scientific">Candidatus Thiodictyon syntrophicum</name>
    <dbReference type="NCBI Taxonomy" id="1166950"/>
    <lineage>
        <taxon>Bacteria</taxon>
        <taxon>Pseudomonadati</taxon>
        <taxon>Pseudomonadota</taxon>
        <taxon>Gammaproteobacteria</taxon>
        <taxon>Chromatiales</taxon>
        <taxon>Chromatiaceae</taxon>
        <taxon>Thiodictyon</taxon>
    </lineage>
</organism>
<accession>A0A2K8UJ97</accession>
<sequence length="419" mass="45476">MNNAWAQHRSPLQLCGCLFLAMAAASGAVRAQTCPAPANNQLFNASLCVEGQVATVGANRLQDIIDAIDNEQLSNTFSGYNRDLSGGQFRIDIRGLPVTLGYETNSTQLAFAVPSLGINQTFSGGTRDASNDLFEDYIKQNGDAILRELLRVSPVDPLAGNPASVQSQMVVGDYEAGVDAMYDTAAPGSAFSAGVRFGSFGLDRFTQNVYTLPLSYTYTFSNRDVLMVRLPLTYVEVEGAAAYRGMLGLSYKKVLSSRWALTPSLGYGIAGSGDLGSLGHILSASLTSDLQLYNNGKLSLSMGNLLGYYLTLPVRIGDYSVDYNLKNTITRNGLLLSIPLQQRPWGRELSIDFFVTGTWFFGDALYTNNYQEIGFSIGPRRAADKRKPNLSSHPFGIGVKYTRGEGDVSGFEVNFGYRF</sequence>
<dbReference type="Proteomes" id="UP000232638">
    <property type="component" value="Plasmid pTs485"/>
</dbReference>
<reference evidence="2 3" key="1">
    <citation type="submission" date="2017-03" db="EMBL/GenBank/DDBJ databases">
        <title>Complete genome sequence of Candidatus 'Thiodictyon syntrophicum' sp. nov. strain Cad16T, a photolithoautotroph purple sulfur bacterium isolated from an alpine meromictic lake.</title>
        <authorList>
            <person name="Luedin S.M."/>
            <person name="Pothier J.F."/>
            <person name="Danza F."/>
            <person name="Storelli N."/>
            <person name="Wittwer M."/>
            <person name="Tonolla M."/>
        </authorList>
    </citation>
    <scope>NUCLEOTIDE SEQUENCE [LARGE SCALE GENOMIC DNA]</scope>
    <source>
        <strain evidence="2 3">Cad16T</strain>
        <plasmid evidence="3">Plasmid pts485</plasmid>
    </source>
</reference>
<proteinExistence type="predicted"/>
<protein>
    <submittedName>
        <fullName evidence="2">Uncharacterized protein</fullName>
    </submittedName>
</protein>
<dbReference type="AlphaFoldDB" id="A0A2K8UJ97"/>
<keyword evidence="3" id="KW-1185">Reference proteome</keyword>
<name>A0A2K8UJ97_9GAMM</name>
<dbReference type="KEGG" id="tsy:THSYN_32475"/>
<dbReference type="OrthoDB" id="7462457at2"/>
<feature type="signal peptide" evidence="1">
    <location>
        <begin position="1"/>
        <end position="31"/>
    </location>
</feature>
<keyword evidence="2" id="KW-0614">Plasmid</keyword>
<evidence type="ECO:0000313" key="3">
    <source>
        <dbReference type="Proteomes" id="UP000232638"/>
    </source>
</evidence>
<geneLocation type="plasmid" evidence="3">
    <name>pts485</name>
</geneLocation>
<gene>
    <name evidence="2" type="ORF">THSYN_32475</name>
</gene>
<dbReference type="EMBL" id="CP020372">
    <property type="protein sequence ID" value="AUB85618.1"/>
    <property type="molecule type" value="Genomic_DNA"/>
</dbReference>
<dbReference type="RefSeq" id="WP_100923229.1">
    <property type="nucleotide sequence ID" value="NZ_CP020372.1"/>
</dbReference>
<feature type="chain" id="PRO_5014700874" evidence="1">
    <location>
        <begin position="32"/>
        <end position="419"/>
    </location>
</feature>
<evidence type="ECO:0000313" key="2">
    <source>
        <dbReference type="EMBL" id="AUB85618.1"/>
    </source>
</evidence>